<dbReference type="Proteomes" id="UP001302349">
    <property type="component" value="Chromosome"/>
</dbReference>
<accession>A0ABZ0IR29</accession>
<dbReference type="EMBL" id="CP136051">
    <property type="protein sequence ID" value="WOK06815.1"/>
    <property type="molecule type" value="Genomic_DNA"/>
</dbReference>
<proteinExistence type="predicted"/>
<sequence length="85" mass="8875">MKSKNANTTKILLLGIIVAVVSLLSSLNGSGFVAGERALSGAAVGRKDDAMRVEAKLQLEKLATSKKLAKEIDQNFTAGGNTMVN</sequence>
<organism evidence="1 2">
    <name type="scientific">Imperialibacter roseus</name>
    <dbReference type="NCBI Taxonomy" id="1324217"/>
    <lineage>
        <taxon>Bacteria</taxon>
        <taxon>Pseudomonadati</taxon>
        <taxon>Bacteroidota</taxon>
        <taxon>Cytophagia</taxon>
        <taxon>Cytophagales</taxon>
        <taxon>Flammeovirgaceae</taxon>
        <taxon>Imperialibacter</taxon>
    </lineage>
</organism>
<gene>
    <name evidence="1" type="ORF">RT717_27485</name>
</gene>
<evidence type="ECO:0000313" key="2">
    <source>
        <dbReference type="Proteomes" id="UP001302349"/>
    </source>
</evidence>
<reference evidence="1 2" key="1">
    <citation type="journal article" date="2023" name="Microbiol. Resour. Announc.">
        <title>Complete Genome Sequence of Imperialibacter roseus strain P4T.</title>
        <authorList>
            <person name="Tizabi D.R."/>
            <person name="Bachvaroff T."/>
            <person name="Hill R.T."/>
        </authorList>
    </citation>
    <scope>NUCLEOTIDE SEQUENCE [LARGE SCALE GENOMIC DNA]</scope>
    <source>
        <strain evidence="1 2">P4T</strain>
    </source>
</reference>
<name>A0ABZ0IR29_9BACT</name>
<keyword evidence="2" id="KW-1185">Reference proteome</keyword>
<dbReference type="RefSeq" id="WP_317489516.1">
    <property type="nucleotide sequence ID" value="NZ_CP136051.1"/>
</dbReference>
<evidence type="ECO:0000313" key="1">
    <source>
        <dbReference type="EMBL" id="WOK06815.1"/>
    </source>
</evidence>
<protein>
    <submittedName>
        <fullName evidence="1">Uncharacterized protein</fullName>
    </submittedName>
</protein>